<dbReference type="RefSeq" id="WP_331929327.1">
    <property type="nucleotide sequence ID" value="NZ_JBEPLU010000001.1"/>
</dbReference>
<keyword evidence="4" id="KW-1134">Transmembrane beta strand</keyword>
<feature type="signal peptide" evidence="8">
    <location>
        <begin position="1"/>
        <end position="27"/>
    </location>
</feature>
<keyword evidence="5" id="KW-0812">Transmembrane</keyword>
<keyword evidence="3" id="KW-0813">Transport</keyword>
<accession>A0ABV2EDT6</accession>
<evidence type="ECO:0000256" key="4">
    <source>
        <dbReference type="ARBA" id="ARBA00022452"/>
    </source>
</evidence>
<name>A0ABV2EDT6_9CAUL</name>
<comment type="similarity">
    <text evidence="2">Belongs to the outer membrane factor (OMF) (TC 1.B.17) family.</text>
</comment>
<evidence type="ECO:0000313" key="10">
    <source>
        <dbReference type="Proteomes" id="UP001549110"/>
    </source>
</evidence>
<evidence type="ECO:0000313" key="9">
    <source>
        <dbReference type="EMBL" id="MET3524957.1"/>
    </source>
</evidence>
<dbReference type="PANTHER" id="PTHR30026:SF22">
    <property type="entry name" value="OUTER MEMBRANE EFFLUX PROTEIN"/>
    <property type="match status" value="1"/>
</dbReference>
<dbReference type="Proteomes" id="UP001549110">
    <property type="component" value="Unassembled WGS sequence"/>
</dbReference>
<keyword evidence="10" id="KW-1185">Reference proteome</keyword>
<evidence type="ECO:0000256" key="1">
    <source>
        <dbReference type="ARBA" id="ARBA00004442"/>
    </source>
</evidence>
<dbReference type="SUPFAM" id="SSF56954">
    <property type="entry name" value="Outer membrane efflux proteins (OEP)"/>
    <property type="match status" value="1"/>
</dbReference>
<evidence type="ECO:0000256" key="7">
    <source>
        <dbReference type="ARBA" id="ARBA00023237"/>
    </source>
</evidence>
<keyword evidence="7" id="KW-0998">Cell outer membrane</keyword>
<evidence type="ECO:0000256" key="3">
    <source>
        <dbReference type="ARBA" id="ARBA00022448"/>
    </source>
</evidence>
<reference evidence="9 10" key="1">
    <citation type="submission" date="2024-06" db="EMBL/GenBank/DDBJ databases">
        <title>Genomic Encyclopedia of Type Strains, Phase IV (KMG-IV): sequencing the most valuable type-strain genomes for metagenomic binning, comparative biology and taxonomic classification.</title>
        <authorList>
            <person name="Goeker M."/>
        </authorList>
    </citation>
    <scope>NUCLEOTIDE SEQUENCE [LARGE SCALE GENOMIC DNA]</scope>
    <source>
        <strain evidence="9 10">DSM 17809</strain>
    </source>
</reference>
<keyword evidence="6" id="KW-0472">Membrane</keyword>
<protein>
    <submittedName>
        <fullName evidence="9">Outer membrane protein</fullName>
    </submittedName>
</protein>
<dbReference type="InterPro" id="IPR003423">
    <property type="entry name" value="OMP_efflux"/>
</dbReference>
<evidence type="ECO:0000256" key="8">
    <source>
        <dbReference type="SAM" id="SignalP"/>
    </source>
</evidence>
<gene>
    <name evidence="9" type="ORF">ABID41_000052</name>
</gene>
<dbReference type="Gene3D" id="1.20.1600.10">
    <property type="entry name" value="Outer membrane efflux proteins (OEP)"/>
    <property type="match status" value="1"/>
</dbReference>
<evidence type="ECO:0000256" key="5">
    <source>
        <dbReference type="ARBA" id="ARBA00022692"/>
    </source>
</evidence>
<sequence>MFTSRRGGLLAASAGLALIIAAAPASAETLAEAIALAYDSNPTLQAQRATQRALDENWVQARAGYRPTVQAQAAANYTENRVPANARAVDRNGDGVPDPVGSGITEANSAGATLSLSQPLFTGGRVAATVSAAEADILAGREQLRRTEASVMQAVIQAYADVRRDQEGLRIRQENQRVLQRQLDESKARFEVGEITRTDVAQSEARLAAADAQLALAQSQLASSRATYAAVVGQNPGDLAPEPQLSDLLPADISQAFEAAENNNPQVRQAKYAERASNARLAGAKAERMPNLGVSASLGYNGPAEPFEREDYSRAVRAGATVTVPLFTGGLTSSRIRAAMERNNTDRINVEAARRSVMQSLTQAWNQHVASKSNIVSTDEQVRAARIAAEGTRQEQQVGLRTTLDVLNAEQELRNAELSQVSARRDEFVAVSLVLAQMGLLEAPLLTPGVTRYDASANFKNNRVTWGWVPWEEPIAVVDGVLTPKVTEQPTTAAPPPAPASK</sequence>
<feature type="chain" id="PRO_5045532235" evidence="8">
    <location>
        <begin position="28"/>
        <end position="502"/>
    </location>
</feature>
<dbReference type="PANTHER" id="PTHR30026">
    <property type="entry name" value="OUTER MEMBRANE PROTEIN TOLC"/>
    <property type="match status" value="1"/>
</dbReference>
<dbReference type="EMBL" id="JBEPLU010000001">
    <property type="protein sequence ID" value="MET3524957.1"/>
    <property type="molecule type" value="Genomic_DNA"/>
</dbReference>
<dbReference type="InterPro" id="IPR010130">
    <property type="entry name" value="T1SS_OMP_TolC"/>
</dbReference>
<organism evidence="9 10">
    <name type="scientific">Phenylobacterium koreense</name>
    <dbReference type="NCBI Taxonomy" id="266125"/>
    <lineage>
        <taxon>Bacteria</taxon>
        <taxon>Pseudomonadati</taxon>
        <taxon>Pseudomonadota</taxon>
        <taxon>Alphaproteobacteria</taxon>
        <taxon>Caulobacterales</taxon>
        <taxon>Caulobacteraceae</taxon>
        <taxon>Phenylobacterium</taxon>
    </lineage>
</organism>
<dbReference type="Pfam" id="PF02321">
    <property type="entry name" value="OEP"/>
    <property type="match status" value="2"/>
</dbReference>
<dbReference type="NCBIfam" id="TIGR01844">
    <property type="entry name" value="type_I_sec_TolC"/>
    <property type="match status" value="1"/>
</dbReference>
<evidence type="ECO:0000256" key="6">
    <source>
        <dbReference type="ARBA" id="ARBA00023136"/>
    </source>
</evidence>
<comment type="caution">
    <text evidence="9">The sequence shown here is derived from an EMBL/GenBank/DDBJ whole genome shotgun (WGS) entry which is preliminary data.</text>
</comment>
<proteinExistence type="inferred from homology"/>
<evidence type="ECO:0000256" key="2">
    <source>
        <dbReference type="ARBA" id="ARBA00007613"/>
    </source>
</evidence>
<dbReference type="InterPro" id="IPR051906">
    <property type="entry name" value="TolC-like"/>
</dbReference>
<keyword evidence="8" id="KW-0732">Signal</keyword>
<comment type="subcellular location">
    <subcellularLocation>
        <location evidence="1">Cell outer membrane</location>
    </subcellularLocation>
</comment>